<evidence type="ECO:0000256" key="1">
    <source>
        <dbReference type="SAM" id="Phobius"/>
    </source>
</evidence>
<sequence>MRALFISELERLWKRKLIWMMFAAIPLIVYATARYYAVHNLQVPLDSPEFVTSGNFPVMALIEQLIVVFNLVSLVLLTLSFTEEYRTGQLRMVLLRAFTVGQLFRAKAAAYLVTISLFFAAYLGVSVAVGFQMFDSSETTRLFHHVSPAGPGEVMGYTLKYYGISLLTVVGMGSAMLALAVICHTTTAAIGFGVGILLLSIGYPLVYLTFNTVLNLQLPAQLAFLSLTQIQYEGIAYLLADSSMGPGPYFPLFALAVVAGYVLLCAGGACLAFTRRDRWI</sequence>
<dbReference type="Proteomes" id="UP000637643">
    <property type="component" value="Unassembled WGS sequence"/>
</dbReference>
<keyword evidence="3" id="KW-1185">Reference proteome</keyword>
<keyword evidence="1" id="KW-0812">Transmembrane</keyword>
<keyword evidence="1" id="KW-1133">Transmembrane helix</keyword>
<feature type="transmembrane region" description="Helical" evidence="1">
    <location>
        <begin position="17"/>
        <end position="38"/>
    </location>
</feature>
<dbReference type="PANTHER" id="PTHR37305:SF1">
    <property type="entry name" value="MEMBRANE PROTEIN"/>
    <property type="match status" value="1"/>
</dbReference>
<reference evidence="2" key="2">
    <citation type="submission" date="2020-09" db="EMBL/GenBank/DDBJ databases">
        <authorList>
            <person name="Sun Q."/>
            <person name="Zhou Y."/>
        </authorList>
    </citation>
    <scope>NUCLEOTIDE SEQUENCE</scope>
    <source>
        <strain evidence="2">CGMCC 1.16134</strain>
    </source>
</reference>
<feature type="transmembrane region" description="Helical" evidence="1">
    <location>
        <begin position="108"/>
        <end position="134"/>
    </location>
</feature>
<dbReference type="EMBL" id="BMKR01000016">
    <property type="protein sequence ID" value="GGF89223.1"/>
    <property type="molecule type" value="Genomic_DNA"/>
</dbReference>
<evidence type="ECO:0000313" key="2">
    <source>
        <dbReference type="EMBL" id="GGF89223.1"/>
    </source>
</evidence>
<organism evidence="2 3">
    <name type="scientific">Paenibacillus albidus</name>
    <dbReference type="NCBI Taxonomy" id="2041023"/>
    <lineage>
        <taxon>Bacteria</taxon>
        <taxon>Bacillati</taxon>
        <taxon>Bacillota</taxon>
        <taxon>Bacilli</taxon>
        <taxon>Bacillales</taxon>
        <taxon>Paenibacillaceae</taxon>
        <taxon>Paenibacillus</taxon>
    </lineage>
</organism>
<reference evidence="2" key="1">
    <citation type="journal article" date="2014" name="Int. J. Syst. Evol. Microbiol.">
        <title>Complete genome sequence of Corynebacterium casei LMG S-19264T (=DSM 44701T), isolated from a smear-ripened cheese.</title>
        <authorList>
            <consortium name="US DOE Joint Genome Institute (JGI-PGF)"/>
            <person name="Walter F."/>
            <person name="Albersmeier A."/>
            <person name="Kalinowski J."/>
            <person name="Ruckert C."/>
        </authorList>
    </citation>
    <scope>NUCLEOTIDE SEQUENCE</scope>
    <source>
        <strain evidence="2">CGMCC 1.16134</strain>
    </source>
</reference>
<dbReference type="PANTHER" id="PTHR37305">
    <property type="entry name" value="INTEGRAL MEMBRANE PROTEIN-RELATED"/>
    <property type="match status" value="1"/>
</dbReference>
<accession>A0A917CKE7</accession>
<dbReference type="RefSeq" id="WP_189027634.1">
    <property type="nucleotide sequence ID" value="NZ_BMKR01000016.1"/>
</dbReference>
<proteinExistence type="predicted"/>
<keyword evidence="1" id="KW-0472">Membrane</keyword>
<evidence type="ECO:0000313" key="3">
    <source>
        <dbReference type="Proteomes" id="UP000637643"/>
    </source>
</evidence>
<dbReference type="AlphaFoldDB" id="A0A917CKE7"/>
<feature type="transmembrane region" description="Helical" evidence="1">
    <location>
        <begin position="161"/>
        <end position="182"/>
    </location>
</feature>
<feature type="transmembrane region" description="Helical" evidence="1">
    <location>
        <begin position="189"/>
        <end position="210"/>
    </location>
</feature>
<name>A0A917CKE7_9BACL</name>
<gene>
    <name evidence="2" type="ORF">GCM10010912_37950</name>
</gene>
<comment type="caution">
    <text evidence="2">The sequence shown here is derived from an EMBL/GenBank/DDBJ whole genome shotgun (WGS) entry which is preliminary data.</text>
</comment>
<feature type="transmembrane region" description="Helical" evidence="1">
    <location>
        <begin position="249"/>
        <end position="274"/>
    </location>
</feature>
<protein>
    <submittedName>
        <fullName evidence="2">Uncharacterized protein</fullName>
    </submittedName>
</protein>
<feature type="transmembrane region" description="Helical" evidence="1">
    <location>
        <begin position="58"/>
        <end position="82"/>
    </location>
</feature>